<keyword evidence="4" id="KW-1185">Reference proteome</keyword>
<dbReference type="RefSeq" id="WP_077132776.1">
    <property type="nucleotide sequence ID" value="NZ_CP014263.1"/>
</dbReference>
<evidence type="ECO:0000259" key="2">
    <source>
        <dbReference type="Pfam" id="PF18962"/>
    </source>
</evidence>
<proteinExistence type="predicted"/>
<accession>A0A1P9X144</accession>
<feature type="chain" id="PRO_5010206250" description="Secretion system C-terminal sorting domain-containing protein" evidence="1">
    <location>
        <begin position="21"/>
        <end position="181"/>
    </location>
</feature>
<evidence type="ECO:0000313" key="3">
    <source>
        <dbReference type="EMBL" id="AQG81313.1"/>
    </source>
</evidence>
<reference evidence="3 4" key="1">
    <citation type="submission" date="2016-01" db="EMBL/GenBank/DDBJ databases">
        <authorList>
            <person name="Oliw E.H."/>
        </authorList>
    </citation>
    <scope>NUCLEOTIDE SEQUENCE [LARGE SCALE GENOMIC DNA]</scope>
    <source>
        <strain evidence="3 4">DY10</strain>
    </source>
</reference>
<dbReference type="InterPro" id="IPR055015">
    <property type="entry name" value="GCX_COOH"/>
</dbReference>
<evidence type="ECO:0000256" key="1">
    <source>
        <dbReference type="SAM" id="SignalP"/>
    </source>
</evidence>
<dbReference type="STRING" id="1178516.AWR27_19500"/>
<sequence length="181" mass="19587">MTKLYALALSLLLSGAISFAQTPKQHLRIQLTYTGSGRHLEQSIETIEATSTVQPATDVAYQAGGSVTLLPGFEAKQGSTFSAFIKPVSLVATSEFPLQLSAFPNPFEQSTIIEYALPADGNVSLWVTDAQGKVVGQLVQNEVQSAGKHRIEWKPQSLATGVYIPIIETNQQRATSRLIKK</sequence>
<evidence type="ECO:0000313" key="4">
    <source>
        <dbReference type="Proteomes" id="UP000187941"/>
    </source>
</evidence>
<dbReference type="Gene3D" id="2.60.40.4070">
    <property type="match status" value="1"/>
</dbReference>
<dbReference type="KEGG" id="smon:AWR27_19500"/>
<dbReference type="InterPro" id="IPR026444">
    <property type="entry name" value="Secre_tail"/>
</dbReference>
<gene>
    <name evidence="3" type="ORF">AWR27_19500</name>
</gene>
<dbReference type="Proteomes" id="UP000187941">
    <property type="component" value="Chromosome"/>
</dbReference>
<dbReference type="Pfam" id="PF18962">
    <property type="entry name" value="Por_Secre_tail"/>
    <property type="match status" value="1"/>
</dbReference>
<protein>
    <recommendedName>
        <fullName evidence="2">Secretion system C-terminal sorting domain-containing protein</fullName>
    </recommendedName>
</protein>
<feature type="domain" description="Secretion system C-terminal sorting" evidence="2">
    <location>
        <begin position="103"/>
        <end position="179"/>
    </location>
</feature>
<name>A0A1P9X144_9BACT</name>
<keyword evidence="1" id="KW-0732">Signal</keyword>
<feature type="signal peptide" evidence="1">
    <location>
        <begin position="1"/>
        <end position="20"/>
    </location>
</feature>
<dbReference type="EMBL" id="CP014263">
    <property type="protein sequence ID" value="AQG81313.1"/>
    <property type="molecule type" value="Genomic_DNA"/>
</dbReference>
<dbReference type="OrthoDB" id="953420at2"/>
<dbReference type="AlphaFoldDB" id="A0A1P9X144"/>
<dbReference type="NCBIfam" id="NF045639">
    <property type="entry name" value="GCX_COOH"/>
    <property type="match status" value="1"/>
</dbReference>
<dbReference type="NCBIfam" id="TIGR04183">
    <property type="entry name" value="Por_Secre_tail"/>
    <property type="match status" value="1"/>
</dbReference>
<organism evidence="3 4">
    <name type="scientific">Spirosoma montaniterrae</name>
    <dbReference type="NCBI Taxonomy" id="1178516"/>
    <lineage>
        <taxon>Bacteria</taxon>
        <taxon>Pseudomonadati</taxon>
        <taxon>Bacteroidota</taxon>
        <taxon>Cytophagia</taxon>
        <taxon>Cytophagales</taxon>
        <taxon>Cytophagaceae</taxon>
        <taxon>Spirosoma</taxon>
    </lineage>
</organism>